<name>A0AAV7MZK5_PLEWA</name>
<proteinExistence type="predicted"/>
<evidence type="ECO:0000313" key="2">
    <source>
        <dbReference type="Proteomes" id="UP001066276"/>
    </source>
</evidence>
<dbReference type="AlphaFoldDB" id="A0AAV7MZK5"/>
<organism evidence="1 2">
    <name type="scientific">Pleurodeles waltl</name>
    <name type="common">Iberian ribbed newt</name>
    <dbReference type="NCBI Taxonomy" id="8319"/>
    <lineage>
        <taxon>Eukaryota</taxon>
        <taxon>Metazoa</taxon>
        <taxon>Chordata</taxon>
        <taxon>Craniata</taxon>
        <taxon>Vertebrata</taxon>
        <taxon>Euteleostomi</taxon>
        <taxon>Amphibia</taxon>
        <taxon>Batrachia</taxon>
        <taxon>Caudata</taxon>
        <taxon>Salamandroidea</taxon>
        <taxon>Salamandridae</taxon>
        <taxon>Pleurodelinae</taxon>
        <taxon>Pleurodeles</taxon>
    </lineage>
</organism>
<accession>A0AAV7MZK5</accession>
<keyword evidence="2" id="KW-1185">Reference proteome</keyword>
<dbReference type="Proteomes" id="UP001066276">
    <property type="component" value="Chromosome 9"/>
</dbReference>
<gene>
    <name evidence="1" type="ORF">NDU88_005983</name>
</gene>
<reference evidence="1" key="1">
    <citation type="journal article" date="2022" name="bioRxiv">
        <title>Sequencing and chromosome-scale assembly of the giantPleurodeles waltlgenome.</title>
        <authorList>
            <person name="Brown T."/>
            <person name="Elewa A."/>
            <person name="Iarovenko S."/>
            <person name="Subramanian E."/>
            <person name="Araus A.J."/>
            <person name="Petzold A."/>
            <person name="Susuki M."/>
            <person name="Suzuki K.-i.T."/>
            <person name="Hayashi T."/>
            <person name="Toyoda A."/>
            <person name="Oliveira C."/>
            <person name="Osipova E."/>
            <person name="Leigh N.D."/>
            <person name="Simon A."/>
            <person name="Yun M.H."/>
        </authorList>
    </citation>
    <scope>NUCLEOTIDE SEQUENCE</scope>
    <source>
        <strain evidence="1">20211129_DDA</strain>
        <tissue evidence="1">Liver</tissue>
    </source>
</reference>
<evidence type="ECO:0000313" key="1">
    <source>
        <dbReference type="EMBL" id="KAJ1108607.1"/>
    </source>
</evidence>
<dbReference type="EMBL" id="JANPWB010000013">
    <property type="protein sequence ID" value="KAJ1108607.1"/>
    <property type="molecule type" value="Genomic_DNA"/>
</dbReference>
<sequence>MCTCPPFLARLLGRPSRWVATMIHHRGKHLYWEPGQAEGRTRYDECDLSFVRMSWELKGRRRGSRPRELRPSCDRCVARARGQTSVALVFPTHVSPSACSVHAWRMPSAHLGFRHSTERTTFRNCCRWVAV</sequence>
<comment type="caution">
    <text evidence="1">The sequence shown here is derived from an EMBL/GenBank/DDBJ whole genome shotgun (WGS) entry which is preliminary data.</text>
</comment>
<protein>
    <submittedName>
        <fullName evidence="1">Uncharacterized protein</fullName>
    </submittedName>
</protein>